<reference evidence="2 3" key="1">
    <citation type="submission" date="2020-10" db="EMBL/GenBank/DDBJ databases">
        <title>Phylogeny of dyella-like bacteria.</title>
        <authorList>
            <person name="Fu J."/>
        </authorList>
    </citation>
    <scope>NUCLEOTIDE SEQUENCE [LARGE SCALE GENOMIC DNA]</scope>
    <source>
        <strain evidence="2 3">Gsoil3046</strain>
    </source>
</reference>
<dbReference type="Proteomes" id="UP001620460">
    <property type="component" value="Unassembled WGS sequence"/>
</dbReference>
<comment type="caution">
    <text evidence="2">The sequence shown here is derived from an EMBL/GenBank/DDBJ whole genome shotgun (WGS) entry which is preliminary data.</text>
</comment>
<feature type="domain" description="N-acetyltransferase" evidence="1">
    <location>
        <begin position="22"/>
        <end position="182"/>
    </location>
</feature>
<dbReference type="Pfam" id="PF13302">
    <property type="entry name" value="Acetyltransf_3"/>
    <property type="match status" value="1"/>
</dbReference>
<name>A0ABW8JPX9_9GAMM</name>
<dbReference type="EMBL" id="JADIKM010000001">
    <property type="protein sequence ID" value="MFK2903165.1"/>
    <property type="molecule type" value="Genomic_DNA"/>
</dbReference>
<dbReference type="SUPFAM" id="SSF55729">
    <property type="entry name" value="Acyl-CoA N-acyltransferases (Nat)"/>
    <property type="match status" value="1"/>
</dbReference>
<protein>
    <submittedName>
        <fullName evidence="2">GNAT family N-acetyltransferase</fullName>
    </submittedName>
</protein>
<dbReference type="PROSITE" id="PS51186">
    <property type="entry name" value="GNAT"/>
    <property type="match status" value="1"/>
</dbReference>
<evidence type="ECO:0000313" key="2">
    <source>
        <dbReference type="EMBL" id="MFK2903165.1"/>
    </source>
</evidence>
<dbReference type="Gene3D" id="3.40.630.30">
    <property type="match status" value="1"/>
</dbReference>
<dbReference type="PANTHER" id="PTHR43792">
    <property type="entry name" value="GNAT FAMILY, PUTATIVE (AFU_ORTHOLOGUE AFUA_3G00765)-RELATED-RELATED"/>
    <property type="match status" value="1"/>
</dbReference>
<accession>A0ABW8JPX9</accession>
<evidence type="ECO:0000313" key="3">
    <source>
        <dbReference type="Proteomes" id="UP001620460"/>
    </source>
</evidence>
<dbReference type="InterPro" id="IPR016181">
    <property type="entry name" value="Acyl_CoA_acyltransferase"/>
</dbReference>
<proteinExistence type="predicted"/>
<dbReference type="InterPro" id="IPR051531">
    <property type="entry name" value="N-acetyltransferase"/>
</dbReference>
<dbReference type="PANTHER" id="PTHR43792:SF16">
    <property type="entry name" value="N-ACETYLTRANSFERASE DOMAIN-CONTAINING PROTEIN"/>
    <property type="match status" value="1"/>
</dbReference>
<organism evidence="2 3">
    <name type="scientific">Dyella ginsengisoli</name>
    <dbReference type="NCBI Taxonomy" id="363848"/>
    <lineage>
        <taxon>Bacteria</taxon>
        <taxon>Pseudomonadati</taxon>
        <taxon>Pseudomonadota</taxon>
        <taxon>Gammaproteobacteria</taxon>
        <taxon>Lysobacterales</taxon>
        <taxon>Rhodanobacteraceae</taxon>
        <taxon>Dyella</taxon>
    </lineage>
</organism>
<dbReference type="RefSeq" id="WP_404630370.1">
    <property type="nucleotide sequence ID" value="NZ_JADIKM010000001.1"/>
</dbReference>
<evidence type="ECO:0000259" key="1">
    <source>
        <dbReference type="PROSITE" id="PS51186"/>
    </source>
</evidence>
<sequence>MVFTLAGASVLRQAPVLETPRLRLRPHRADDFDALHAIWSEPDVYRYIGGVPATRQDVWMRLLRYGGMWPLLGYGFWAVEEKASGALVGDLGYADFQRQITPSLDGMLELGWVLAPAVHGRGYASEALAAVLAWGDAYLGAHRAACIISPENVASLRVAEKAGFRAWCETTFHDAPIRLFTRDVPAPAGS</sequence>
<keyword evidence="3" id="KW-1185">Reference proteome</keyword>
<dbReference type="InterPro" id="IPR000182">
    <property type="entry name" value="GNAT_dom"/>
</dbReference>
<gene>
    <name evidence="2" type="ORF">ISP17_04260</name>
</gene>